<evidence type="ECO:0000313" key="7">
    <source>
        <dbReference type="Proteomes" id="UP000053235"/>
    </source>
</evidence>
<feature type="domain" description="OmpA-like" evidence="5">
    <location>
        <begin position="65"/>
        <end position="182"/>
    </location>
</feature>
<evidence type="ECO:0000259" key="5">
    <source>
        <dbReference type="PROSITE" id="PS51123"/>
    </source>
</evidence>
<evidence type="ECO:0000256" key="4">
    <source>
        <dbReference type="PROSITE-ProRule" id="PRU00473"/>
    </source>
</evidence>
<protein>
    <submittedName>
        <fullName evidence="6">Minor outer membrane protein Omp16</fullName>
    </submittedName>
</protein>
<evidence type="ECO:0000256" key="2">
    <source>
        <dbReference type="ARBA" id="ARBA00023136"/>
    </source>
</evidence>
<dbReference type="AlphaFoldDB" id="A0A0M7ACM7"/>
<dbReference type="InterPro" id="IPR036737">
    <property type="entry name" value="OmpA-like_sf"/>
</dbReference>
<dbReference type="InterPro" id="IPR006664">
    <property type="entry name" value="OMP_bac"/>
</dbReference>
<dbReference type="CDD" id="cd07185">
    <property type="entry name" value="OmpA_C-like"/>
    <property type="match status" value="1"/>
</dbReference>
<accession>A0A0M7ACM7</accession>
<dbReference type="Gene3D" id="3.30.1330.60">
    <property type="entry name" value="OmpA-like domain"/>
    <property type="match status" value="1"/>
</dbReference>
<keyword evidence="7" id="KW-1185">Reference proteome</keyword>
<comment type="subcellular location">
    <subcellularLocation>
        <location evidence="1">Cell outer membrane</location>
    </subcellularLocation>
</comment>
<dbReference type="EMBL" id="CXWD01000012">
    <property type="protein sequence ID" value="CTQ72166.1"/>
    <property type="molecule type" value="Genomic_DNA"/>
</dbReference>
<proteinExistence type="predicted"/>
<dbReference type="Proteomes" id="UP000053235">
    <property type="component" value="Unassembled WGS sequence"/>
</dbReference>
<dbReference type="PANTHER" id="PTHR30329">
    <property type="entry name" value="STATOR ELEMENT OF FLAGELLAR MOTOR COMPLEX"/>
    <property type="match status" value="1"/>
</dbReference>
<sequence>MNPVINEKQLGAFLTIRFGRTTGGICLAVVFGLGLASCNTASNLASPNVTNAPAAGFAEIRPGSEEEFIINVGRRIYFDRGSATVSDEAKMTLDNQAKWLKQNKSWLVKVQGHADDPGSEAAQKTLSTQRATAVYNALIERGVNAKRMWVKGYGVERPVTDCDAVTCQSQNRRVVVNLREEFDASAPQSN</sequence>
<evidence type="ECO:0000256" key="1">
    <source>
        <dbReference type="ARBA" id="ARBA00004442"/>
    </source>
</evidence>
<dbReference type="PANTHER" id="PTHR30329:SF21">
    <property type="entry name" value="LIPOPROTEIN YIAD-RELATED"/>
    <property type="match status" value="1"/>
</dbReference>
<dbReference type="InterPro" id="IPR006665">
    <property type="entry name" value="OmpA-like"/>
</dbReference>
<dbReference type="InterPro" id="IPR050330">
    <property type="entry name" value="Bact_OuterMem_StrucFunc"/>
</dbReference>
<dbReference type="SUPFAM" id="SSF103088">
    <property type="entry name" value="OmpA-like"/>
    <property type="match status" value="1"/>
</dbReference>
<dbReference type="GO" id="GO:0009279">
    <property type="term" value="C:cell outer membrane"/>
    <property type="evidence" value="ECO:0007669"/>
    <property type="project" value="UniProtKB-SubCell"/>
</dbReference>
<dbReference type="PROSITE" id="PS51123">
    <property type="entry name" value="OMPA_2"/>
    <property type="match status" value="1"/>
</dbReference>
<reference evidence="7" key="1">
    <citation type="submission" date="2015-07" db="EMBL/GenBank/DDBJ databases">
        <authorList>
            <person name="Rodrigo-Torres Lidia"/>
            <person name="Arahal R.David."/>
        </authorList>
    </citation>
    <scope>NUCLEOTIDE SEQUENCE [LARGE SCALE GENOMIC DNA]</scope>
    <source>
        <strain evidence="7">CECT 5112</strain>
    </source>
</reference>
<dbReference type="PRINTS" id="PR01021">
    <property type="entry name" value="OMPADOMAIN"/>
</dbReference>
<organism evidence="6 7">
    <name type="scientific">Roseibium alexandrii</name>
    <dbReference type="NCBI Taxonomy" id="388408"/>
    <lineage>
        <taxon>Bacteria</taxon>
        <taxon>Pseudomonadati</taxon>
        <taxon>Pseudomonadota</taxon>
        <taxon>Alphaproteobacteria</taxon>
        <taxon>Hyphomicrobiales</taxon>
        <taxon>Stappiaceae</taxon>
        <taxon>Roseibium</taxon>
    </lineage>
</organism>
<dbReference type="Pfam" id="PF00691">
    <property type="entry name" value="OmpA"/>
    <property type="match status" value="1"/>
</dbReference>
<evidence type="ECO:0000256" key="3">
    <source>
        <dbReference type="ARBA" id="ARBA00023237"/>
    </source>
</evidence>
<gene>
    <name evidence="6" type="ORF">LAX5112_03080</name>
</gene>
<name>A0A0M7ACM7_9HYPH</name>
<keyword evidence="2 4" id="KW-0472">Membrane</keyword>
<evidence type="ECO:0000313" key="6">
    <source>
        <dbReference type="EMBL" id="CTQ72166.1"/>
    </source>
</evidence>
<dbReference type="STRING" id="388408.LAX5112_03080"/>
<keyword evidence="3" id="KW-0998">Cell outer membrane</keyword>